<dbReference type="OrthoDB" id="9795206at2"/>
<dbReference type="Pfam" id="PF13302">
    <property type="entry name" value="Acetyltransf_3"/>
    <property type="match status" value="1"/>
</dbReference>
<dbReference type="PANTHER" id="PTHR43792:SF9">
    <property type="entry name" value="RIBOSOMAL-PROTEIN-ALANINE ACETYLTRANSFERASE"/>
    <property type="match status" value="1"/>
</dbReference>
<dbReference type="AlphaFoldDB" id="A0A1Y0IJL9"/>
<evidence type="ECO:0000259" key="1">
    <source>
        <dbReference type="PROSITE" id="PS51186"/>
    </source>
</evidence>
<proteinExistence type="predicted"/>
<dbReference type="PROSITE" id="PS51186">
    <property type="entry name" value="GNAT"/>
    <property type="match status" value="1"/>
</dbReference>
<dbReference type="Proteomes" id="UP000195437">
    <property type="component" value="Chromosome"/>
</dbReference>
<dbReference type="InterPro" id="IPR051531">
    <property type="entry name" value="N-acetyltransferase"/>
</dbReference>
<protein>
    <recommendedName>
        <fullName evidence="1">N-acetyltransferase domain-containing protein</fullName>
    </recommendedName>
</protein>
<dbReference type="RefSeq" id="WP_087456102.1">
    <property type="nucleotide sequence ID" value="NZ_CP021434.1"/>
</dbReference>
<dbReference type="GO" id="GO:0008999">
    <property type="term" value="F:protein-N-terminal-alanine acetyltransferase activity"/>
    <property type="evidence" value="ECO:0007669"/>
    <property type="project" value="TreeGrafter"/>
</dbReference>
<evidence type="ECO:0000313" key="3">
    <source>
        <dbReference type="Proteomes" id="UP000195437"/>
    </source>
</evidence>
<name>A0A1Y0IJL9_9BACL</name>
<dbReference type="SUPFAM" id="SSF55729">
    <property type="entry name" value="Acyl-CoA N-acyltransferases (Nat)"/>
    <property type="match status" value="1"/>
</dbReference>
<sequence>MKLVFPRLETERLVLRQVVPSDAEDLFVYLSDFEVMKYYGTEPFENIERVDQAIEKYDTMFREQRGLRLGIEWKESGKLIGNCGFYNWMPDQFNAEMVVVLRKEYWQQGIMTEALHRMISYGFEEMGLHRIQGMVEPGNIASRRLFEKVGFTQEGVLRDYTFVFGEFRDLMVYGMLKYEYEQK</sequence>
<dbReference type="PANTHER" id="PTHR43792">
    <property type="entry name" value="GNAT FAMILY, PUTATIVE (AFU_ORTHOLOGUE AFUA_3G00765)-RELATED-RELATED"/>
    <property type="match status" value="1"/>
</dbReference>
<dbReference type="Gene3D" id="3.40.630.30">
    <property type="match status" value="1"/>
</dbReference>
<reference evidence="3" key="1">
    <citation type="submission" date="2017-05" db="EMBL/GenBank/DDBJ databases">
        <authorList>
            <person name="Sung H."/>
        </authorList>
    </citation>
    <scope>NUCLEOTIDE SEQUENCE [LARGE SCALE GENOMIC DNA]</scope>
    <source>
        <strain evidence="3">AR23208</strain>
    </source>
</reference>
<feature type="domain" description="N-acetyltransferase" evidence="1">
    <location>
        <begin position="13"/>
        <end position="179"/>
    </location>
</feature>
<evidence type="ECO:0000313" key="2">
    <source>
        <dbReference type="EMBL" id="ARU60711.1"/>
    </source>
</evidence>
<gene>
    <name evidence="2" type="ORF">CBW65_06135</name>
</gene>
<accession>A0A1Y0IJL9</accession>
<dbReference type="KEGG" id="tum:CBW65_06135"/>
<dbReference type="EMBL" id="CP021434">
    <property type="protein sequence ID" value="ARU60711.1"/>
    <property type="molecule type" value="Genomic_DNA"/>
</dbReference>
<dbReference type="InterPro" id="IPR016181">
    <property type="entry name" value="Acyl_CoA_acyltransferase"/>
</dbReference>
<dbReference type="GO" id="GO:0005737">
    <property type="term" value="C:cytoplasm"/>
    <property type="evidence" value="ECO:0007669"/>
    <property type="project" value="TreeGrafter"/>
</dbReference>
<organism evidence="2 3">
    <name type="scientific">Tumebacillus avium</name>
    <dbReference type="NCBI Taxonomy" id="1903704"/>
    <lineage>
        <taxon>Bacteria</taxon>
        <taxon>Bacillati</taxon>
        <taxon>Bacillota</taxon>
        <taxon>Bacilli</taxon>
        <taxon>Bacillales</taxon>
        <taxon>Alicyclobacillaceae</taxon>
        <taxon>Tumebacillus</taxon>
    </lineage>
</organism>
<dbReference type="InterPro" id="IPR000182">
    <property type="entry name" value="GNAT_dom"/>
</dbReference>
<keyword evidence="3" id="KW-1185">Reference proteome</keyword>